<evidence type="ECO:0000313" key="4">
    <source>
        <dbReference type="WBParaSite" id="NBR_0000717601-mRNA-1"/>
    </source>
</evidence>
<evidence type="ECO:0000256" key="1">
    <source>
        <dbReference type="SAM" id="MobiDB-lite"/>
    </source>
</evidence>
<keyword evidence="3" id="KW-1185">Reference proteome</keyword>
<reference evidence="4" key="1">
    <citation type="submission" date="2017-02" db="UniProtKB">
        <authorList>
            <consortium name="WormBaseParasite"/>
        </authorList>
    </citation>
    <scope>IDENTIFICATION</scope>
</reference>
<gene>
    <name evidence="2" type="ORF">NBR_LOCUS7177</name>
</gene>
<proteinExistence type="predicted"/>
<dbReference type="EMBL" id="UYSL01019865">
    <property type="protein sequence ID" value="VDL70766.1"/>
    <property type="molecule type" value="Genomic_DNA"/>
</dbReference>
<evidence type="ECO:0000313" key="2">
    <source>
        <dbReference type="EMBL" id="VDL70766.1"/>
    </source>
</evidence>
<organism evidence="4">
    <name type="scientific">Nippostrongylus brasiliensis</name>
    <name type="common">Rat hookworm</name>
    <dbReference type="NCBI Taxonomy" id="27835"/>
    <lineage>
        <taxon>Eukaryota</taxon>
        <taxon>Metazoa</taxon>
        <taxon>Ecdysozoa</taxon>
        <taxon>Nematoda</taxon>
        <taxon>Chromadorea</taxon>
        <taxon>Rhabditida</taxon>
        <taxon>Rhabditina</taxon>
        <taxon>Rhabditomorpha</taxon>
        <taxon>Strongyloidea</taxon>
        <taxon>Heligmosomidae</taxon>
        <taxon>Nippostrongylus</taxon>
    </lineage>
</organism>
<feature type="region of interest" description="Disordered" evidence="1">
    <location>
        <begin position="89"/>
        <end position="167"/>
    </location>
</feature>
<feature type="compositionally biased region" description="Basic and acidic residues" evidence="1">
    <location>
        <begin position="143"/>
        <end position="153"/>
    </location>
</feature>
<dbReference type="AlphaFoldDB" id="A0A0N4XWC0"/>
<sequence length="195" mass="21852">MADTHNDLQLDEEDLLRSPTSDSSGDEMENDGRMPDKRVEVLRKQVENLGQENTVTVAHDRKILSGMVDIDSISPHVLRAYDEQRLRQESRNAVAAGHRATTSGDGDTSPLTISYMCPGRSRACPSSERESRKTSTTSYGSRKRMDKEKERKHSAGTTYGAHDDESFSKYATPIPIRAVANKATQWVWPRKASER</sequence>
<feature type="region of interest" description="Disordered" evidence="1">
    <location>
        <begin position="1"/>
        <end position="35"/>
    </location>
</feature>
<protein>
    <submittedName>
        <fullName evidence="2 4">Uncharacterized protein</fullName>
    </submittedName>
</protein>
<feature type="compositionally biased region" description="Polar residues" evidence="1">
    <location>
        <begin position="100"/>
        <end position="112"/>
    </location>
</feature>
<dbReference type="WBParaSite" id="NBR_0000717601-mRNA-1">
    <property type="protein sequence ID" value="NBR_0000717601-mRNA-1"/>
    <property type="gene ID" value="NBR_0000717601"/>
</dbReference>
<evidence type="ECO:0000313" key="3">
    <source>
        <dbReference type="Proteomes" id="UP000271162"/>
    </source>
</evidence>
<dbReference type="Proteomes" id="UP000271162">
    <property type="component" value="Unassembled WGS sequence"/>
</dbReference>
<accession>A0A0N4XWC0</accession>
<reference evidence="2 3" key="2">
    <citation type="submission" date="2018-11" db="EMBL/GenBank/DDBJ databases">
        <authorList>
            <consortium name="Pathogen Informatics"/>
        </authorList>
    </citation>
    <scope>NUCLEOTIDE SEQUENCE [LARGE SCALE GENOMIC DNA]</scope>
</reference>
<name>A0A0N4XWC0_NIPBR</name>